<accession>A0A1W7CS53</accession>
<dbReference type="NCBIfam" id="NF041195">
    <property type="entry name" value="ScbA_BarX_GamBu"/>
    <property type="match status" value="1"/>
</dbReference>
<evidence type="ECO:0000313" key="3">
    <source>
        <dbReference type="Proteomes" id="UP000194218"/>
    </source>
</evidence>
<dbReference type="Proteomes" id="UP000194218">
    <property type="component" value="Chromosome"/>
</dbReference>
<dbReference type="AlphaFoldDB" id="A0A1W7CS53"/>
<feature type="domain" description="A-factor biosynthesis hotdog" evidence="1">
    <location>
        <begin position="5"/>
        <end position="129"/>
    </location>
</feature>
<keyword evidence="3" id="KW-1185">Reference proteome</keyword>
<dbReference type="EMBL" id="CP021121">
    <property type="protein sequence ID" value="ARQ67577.1"/>
    <property type="molecule type" value="Genomic_DNA"/>
</dbReference>
<sequence length="313" mass="33197">MEHLHLTREDNVLVTGYARLGPHTFLLSGRWPRDGAVAADDPRVLTQVVRQSGLAVAHAEYGVPLHHRTLLHSLDFSFAPAPHAAARPAAPLLIEADVLGAPRPGRTLRSLAMAVRLMRDGVAVVEARARFGWVSPAVYRRLRGDRLAPARMWGAGPVPAPAAPGTVGRARRENVVLAPGPGPRVWRLRADMTDTLLFDHPVDHVPGLVLVEAALQAAHAHAPGLGISTVACDYERFAELDTPCWIVSRAERPPRPDGRTVIEVEGTQGGRPVFRVAVDGTLPAAGAAAPPPATRTGAPAPLAARDVAACALP</sequence>
<dbReference type="InterPro" id="IPR005509">
    <property type="entry name" value="AfsA_hotdog_dom"/>
</dbReference>
<protein>
    <recommendedName>
        <fullName evidence="1">A-factor biosynthesis hotdog domain-containing protein</fullName>
    </recommendedName>
</protein>
<dbReference type="InterPro" id="IPR047757">
    <property type="entry name" value="AfsA-like"/>
</dbReference>
<reference evidence="2 3" key="1">
    <citation type="submission" date="2017-05" db="EMBL/GenBank/DDBJ databases">
        <title>Complete genome sequence of Streptomyces sp. SCSIO 03032 revealed the diverse biosynthetic pathways for its bioactive secondary metabolites.</title>
        <authorList>
            <person name="Ma L."/>
            <person name="Zhu Y."/>
            <person name="Zhang W."/>
            <person name="Zhang G."/>
            <person name="Tian X."/>
            <person name="Zhang S."/>
            <person name="Zhang C."/>
        </authorList>
    </citation>
    <scope>NUCLEOTIDE SEQUENCE [LARGE SCALE GENOMIC DNA]</scope>
    <source>
        <strain evidence="2 3">SCSIO 03032</strain>
    </source>
</reference>
<dbReference type="Pfam" id="PF03756">
    <property type="entry name" value="AfsA"/>
    <property type="match status" value="2"/>
</dbReference>
<evidence type="ECO:0000313" key="2">
    <source>
        <dbReference type="EMBL" id="ARQ67577.1"/>
    </source>
</evidence>
<proteinExistence type="predicted"/>
<dbReference type="OrthoDB" id="7838374at2"/>
<feature type="domain" description="A-factor biosynthesis hotdog" evidence="1">
    <location>
        <begin position="167"/>
        <end position="276"/>
    </location>
</feature>
<dbReference type="GO" id="GO:0016740">
    <property type="term" value="F:transferase activity"/>
    <property type="evidence" value="ECO:0007669"/>
    <property type="project" value="InterPro"/>
</dbReference>
<name>A0A1W7CS53_9ACTN</name>
<evidence type="ECO:0000259" key="1">
    <source>
        <dbReference type="Pfam" id="PF03756"/>
    </source>
</evidence>
<gene>
    <name evidence="2" type="ORF">CAG99_00900</name>
</gene>
<organism evidence="2 3">
    <name type="scientific">Streptomyces marincola</name>
    <dbReference type="NCBI Taxonomy" id="2878388"/>
    <lineage>
        <taxon>Bacteria</taxon>
        <taxon>Bacillati</taxon>
        <taxon>Actinomycetota</taxon>
        <taxon>Actinomycetes</taxon>
        <taxon>Kitasatosporales</taxon>
        <taxon>Streptomycetaceae</taxon>
        <taxon>Streptomyces</taxon>
    </lineage>
</organism>
<dbReference type="KEGG" id="smao:CAG99_00900"/>
<dbReference type="RefSeq" id="WP_086157098.1">
    <property type="nucleotide sequence ID" value="NZ_CP021121.1"/>
</dbReference>